<evidence type="ECO:0000256" key="5">
    <source>
        <dbReference type="ARBA" id="ARBA00023211"/>
    </source>
</evidence>
<dbReference type="InterPro" id="IPR011356">
    <property type="entry name" value="Leucine_aapep/pepB"/>
</dbReference>
<keyword evidence="8" id="KW-1185">Reference proteome</keyword>
<evidence type="ECO:0000256" key="4">
    <source>
        <dbReference type="ARBA" id="ARBA00022801"/>
    </source>
</evidence>
<dbReference type="GO" id="GO:0070006">
    <property type="term" value="F:metalloaminopeptidase activity"/>
    <property type="evidence" value="ECO:0007669"/>
    <property type="project" value="InterPro"/>
</dbReference>
<feature type="domain" description="Cytosol aminopeptidase" evidence="6">
    <location>
        <begin position="334"/>
        <end position="341"/>
    </location>
</feature>
<dbReference type="OrthoDB" id="6395216at2"/>
<organism evidence="7 8">
    <name type="scientific">Ferrimonas aestuarii</name>
    <dbReference type="NCBI Taxonomy" id="2569539"/>
    <lineage>
        <taxon>Bacteria</taxon>
        <taxon>Pseudomonadati</taxon>
        <taxon>Pseudomonadota</taxon>
        <taxon>Gammaproteobacteria</taxon>
        <taxon>Alteromonadales</taxon>
        <taxon>Ferrimonadaceae</taxon>
        <taxon>Ferrimonas</taxon>
    </lineage>
</organism>
<name>A0A4U1BFY4_9GAMM</name>
<comment type="similarity">
    <text evidence="1">Belongs to the peptidase M17 family.</text>
</comment>
<dbReference type="InterPro" id="IPR000819">
    <property type="entry name" value="Peptidase_M17_C"/>
</dbReference>
<dbReference type="GO" id="GO:0006508">
    <property type="term" value="P:proteolysis"/>
    <property type="evidence" value="ECO:0007669"/>
    <property type="project" value="UniProtKB-KW"/>
</dbReference>
<keyword evidence="3" id="KW-0645">Protease</keyword>
<dbReference type="Pfam" id="PF00883">
    <property type="entry name" value="Peptidase_M17"/>
    <property type="match status" value="1"/>
</dbReference>
<evidence type="ECO:0000259" key="6">
    <source>
        <dbReference type="PROSITE" id="PS00631"/>
    </source>
</evidence>
<dbReference type="EMBL" id="SWCJ01000026">
    <property type="protein sequence ID" value="TKB49606.1"/>
    <property type="molecule type" value="Genomic_DNA"/>
</dbReference>
<dbReference type="PROSITE" id="PS00631">
    <property type="entry name" value="CYTOSOL_AP"/>
    <property type="match status" value="1"/>
</dbReference>
<keyword evidence="2 7" id="KW-0031">Aminopeptidase</keyword>
<protein>
    <submittedName>
        <fullName evidence="7">Leucyl aminopeptidase family protein</fullName>
    </submittedName>
</protein>
<keyword evidence="4" id="KW-0378">Hydrolase</keyword>
<dbReference type="Proteomes" id="UP000305675">
    <property type="component" value="Unassembled WGS sequence"/>
</dbReference>
<evidence type="ECO:0000313" key="8">
    <source>
        <dbReference type="Proteomes" id="UP000305675"/>
    </source>
</evidence>
<dbReference type="Gene3D" id="3.40.630.10">
    <property type="entry name" value="Zn peptidases"/>
    <property type="match status" value="1"/>
</dbReference>
<gene>
    <name evidence="7" type="ORF">FCL42_20385</name>
</gene>
<evidence type="ECO:0000256" key="2">
    <source>
        <dbReference type="ARBA" id="ARBA00022438"/>
    </source>
</evidence>
<evidence type="ECO:0000256" key="1">
    <source>
        <dbReference type="ARBA" id="ARBA00009528"/>
    </source>
</evidence>
<dbReference type="GO" id="GO:0005737">
    <property type="term" value="C:cytoplasm"/>
    <property type="evidence" value="ECO:0007669"/>
    <property type="project" value="InterPro"/>
</dbReference>
<evidence type="ECO:0000313" key="7">
    <source>
        <dbReference type="EMBL" id="TKB49606.1"/>
    </source>
</evidence>
<keyword evidence="5" id="KW-0464">Manganese</keyword>
<reference evidence="7 8" key="1">
    <citation type="submission" date="2019-04" db="EMBL/GenBank/DDBJ databases">
        <authorList>
            <person name="Hwang J.C."/>
        </authorList>
    </citation>
    <scope>NUCLEOTIDE SEQUENCE [LARGE SCALE GENOMIC DNA]</scope>
    <source>
        <strain evidence="7 8">IMCC35002</strain>
    </source>
</reference>
<dbReference type="AlphaFoldDB" id="A0A4U1BFY4"/>
<accession>A0A4U1BFY4</accession>
<evidence type="ECO:0000256" key="3">
    <source>
        <dbReference type="ARBA" id="ARBA00022670"/>
    </source>
</evidence>
<dbReference type="PANTHER" id="PTHR11963:SF48">
    <property type="entry name" value="DIPEPTIDASE B, ISOFORM A"/>
    <property type="match status" value="1"/>
</dbReference>
<dbReference type="PANTHER" id="PTHR11963">
    <property type="entry name" value="LEUCINE AMINOPEPTIDASE-RELATED"/>
    <property type="match status" value="1"/>
</dbReference>
<comment type="caution">
    <text evidence="7">The sequence shown here is derived from an EMBL/GenBank/DDBJ whole genome shotgun (WGS) entry which is preliminary data.</text>
</comment>
<proteinExistence type="inferred from homology"/>
<dbReference type="PRINTS" id="PR00481">
    <property type="entry name" value="LAMNOPPTDASE"/>
</dbReference>
<dbReference type="RefSeq" id="WP_136865278.1">
    <property type="nucleotide sequence ID" value="NZ_SWCJ01000026.1"/>
</dbReference>
<sequence>MAKVEFLTAQENALFGEGGWDSVLVISDKFALTNHSELTQLVHHAASIDHRIGKQATVLLAPGLAGGRLVLSPTGDLGSDYEDVRRVYEAAEKGIKIAYESGSRRPLLVLDLSQDDSRYLHSAEVAVLGCGQGLYLNADVETGEQVVIGLMDGQDADKLNALELGRSACRDLCGGDPEQMAPPAFADYCVALFAEEPIKLQVLDDQELLERDYPLLSAVARSSFAVPRHSARVVRLEYRPEGEVTQTWFIAGKGVTYDTGGADLKIGGAMAGMSRDKGGAAAAAGLMKAIAMLKPQGVRVVMELGLVRNSIGSDAFVPDEIITSHAGAKVRIGNTDAEGRLVLADLLSHLREGIAGAVNPKVFSIATLTGHVGRAYGPYTGIVENGVSRLAQCGRVLSDIGERWGEPMELSRLRREDFAQVAPRSESEDLLSSNNGASVNISRGHQFPLAFLLKSSGLDSYHTGSENPVPYLHLDIASSAVEASNPLYGKPTARPVAALYAALFEM</sequence>
<dbReference type="SUPFAM" id="SSF53187">
    <property type="entry name" value="Zn-dependent exopeptidases"/>
    <property type="match status" value="1"/>
</dbReference>
<dbReference type="GO" id="GO:0030145">
    <property type="term" value="F:manganese ion binding"/>
    <property type="evidence" value="ECO:0007669"/>
    <property type="project" value="InterPro"/>
</dbReference>